<dbReference type="RefSeq" id="XP_014161539.1">
    <property type="nucleotide sequence ID" value="XM_014306064.1"/>
</dbReference>
<sequence length="345" mass="37614">MGNAAWVGTGQEEDDDGVLVTKCDVVRHIVYGDQILEGENKQDSSCVYSMVEAYLYAIKERLPRMTATILASDDAGCYKSKELLLYLVLLNLTCSIQIVRFIHTETQDGKGLLDAHFARGGGHVNNFMKSSKRNRIKKIATPKDLAAALAWKGGIQNAFVQLIAIDRKGRLQTFIEQTKKIVDAAGKFFTRANDVIFERATCPLVGGDLLDLGKILNSDTVIHLRAYAYSGVGTGVLFPDGFSVESFTIVDEIDADVGEGVDLGLANSIIDKKGANNGISSSATGNDEDTAAKPRKQWNFNAKRAPLSEESLQEEDDSDGEMVMSGEVDYVMETEGDQVEPDDLN</sequence>
<dbReference type="AlphaFoldDB" id="A0A0L0GF71"/>
<dbReference type="Proteomes" id="UP000054560">
    <property type="component" value="Unassembled WGS sequence"/>
</dbReference>
<feature type="compositionally biased region" description="Acidic residues" evidence="1">
    <location>
        <begin position="311"/>
        <end position="320"/>
    </location>
</feature>
<organism evidence="2 3">
    <name type="scientific">Sphaeroforma arctica JP610</name>
    <dbReference type="NCBI Taxonomy" id="667725"/>
    <lineage>
        <taxon>Eukaryota</taxon>
        <taxon>Ichthyosporea</taxon>
        <taxon>Ichthyophonida</taxon>
        <taxon>Sphaeroforma</taxon>
    </lineage>
</organism>
<evidence type="ECO:0000313" key="3">
    <source>
        <dbReference type="Proteomes" id="UP000054560"/>
    </source>
</evidence>
<evidence type="ECO:0000313" key="2">
    <source>
        <dbReference type="EMBL" id="KNC87637.1"/>
    </source>
</evidence>
<evidence type="ECO:0000256" key="1">
    <source>
        <dbReference type="SAM" id="MobiDB-lite"/>
    </source>
</evidence>
<name>A0A0L0GF71_9EUKA</name>
<accession>A0A0L0GF71</accession>
<feature type="region of interest" description="Disordered" evidence="1">
    <location>
        <begin position="276"/>
        <end position="325"/>
    </location>
</feature>
<dbReference type="GeneID" id="25900771"/>
<dbReference type="STRING" id="667725.A0A0L0GF71"/>
<proteinExistence type="predicted"/>
<dbReference type="EMBL" id="KQ241603">
    <property type="protein sequence ID" value="KNC87637.1"/>
    <property type="molecule type" value="Genomic_DNA"/>
</dbReference>
<gene>
    <name evidence="2" type="ORF">SARC_00267</name>
</gene>
<protein>
    <submittedName>
        <fullName evidence="2">Uncharacterized protein</fullName>
    </submittedName>
</protein>
<reference evidence="2 3" key="1">
    <citation type="submission" date="2011-02" db="EMBL/GenBank/DDBJ databases">
        <title>The Genome Sequence of Sphaeroforma arctica JP610.</title>
        <authorList>
            <consortium name="The Broad Institute Genome Sequencing Platform"/>
            <person name="Russ C."/>
            <person name="Cuomo C."/>
            <person name="Young S.K."/>
            <person name="Zeng Q."/>
            <person name="Gargeya S."/>
            <person name="Alvarado L."/>
            <person name="Berlin A."/>
            <person name="Chapman S.B."/>
            <person name="Chen Z."/>
            <person name="Freedman E."/>
            <person name="Gellesch M."/>
            <person name="Goldberg J."/>
            <person name="Griggs A."/>
            <person name="Gujja S."/>
            <person name="Heilman E."/>
            <person name="Heiman D."/>
            <person name="Howarth C."/>
            <person name="Mehta T."/>
            <person name="Neiman D."/>
            <person name="Pearson M."/>
            <person name="Roberts A."/>
            <person name="Saif S."/>
            <person name="Shea T."/>
            <person name="Shenoy N."/>
            <person name="Sisk P."/>
            <person name="Stolte C."/>
            <person name="Sykes S."/>
            <person name="White J."/>
            <person name="Yandava C."/>
            <person name="Burger G."/>
            <person name="Gray M.W."/>
            <person name="Holland P.W.H."/>
            <person name="King N."/>
            <person name="Lang F.B.F."/>
            <person name="Roger A.J."/>
            <person name="Ruiz-Trillo I."/>
            <person name="Haas B."/>
            <person name="Nusbaum C."/>
            <person name="Birren B."/>
        </authorList>
    </citation>
    <scope>NUCLEOTIDE SEQUENCE [LARGE SCALE GENOMIC DNA]</scope>
    <source>
        <strain evidence="2 3">JP610</strain>
    </source>
</reference>
<dbReference type="OrthoDB" id="128462at2759"/>
<keyword evidence="3" id="KW-1185">Reference proteome</keyword>